<dbReference type="EMBL" id="JBHSCX010000004">
    <property type="protein sequence ID" value="MFC4361814.1"/>
    <property type="molecule type" value="Genomic_DNA"/>
</dbReference>
<dbReference type="InterPro" id="IPR036737">
    <property type="entry name" value="OmpA-like_sf"/>
</dbReference>
<evidence type="ECO:0000313" key="1">
    <source>
        <dbReference type="EMBL" id="MFC4361814.1"/>
    </source>
</evidence>
<sequence>MPHDSRVVFQEESNVDDYLLLLGIYKRINNEWRTQGAEIISGRLQRKTIELPKGMSEAAAYQAFKEQLSVDQRRELFSCVDLLCGSSNAWANTHFGKAMLYGLDNNQRYGVFETQGADGAVAYTVIYAVKRGNGSVYVQLERIKVAASELGRLVTSTHSIATSIDERGYFSIPLSYGERQGLQVSAAQLQAIVDYIQSQRGAAFVLVGHDYSSGKDVMNLAEQHAQLVLALLKAKNIKAQLDVFSVGNLAPAGRGRQSVRVDLVRR</sequence>
<organism evidence="1 2">
    <name type="scientific">Simiduia curdlanivorans</name>
    <dbReference type="NCBI Taxonomy" id="1492769"/>
    <lineage>
        <taxon>Bacteria</taxon>
        <taxon>Pseudomonadati</taxon>
        <taxon>Pseudomonadota</taxon>
        <taxon>Gammaproteobacteria</taxon>
        <taxon>Cellvibrionales</taxon>
        <taxon>Cellvibrionaceae</taxon>
        <taxon>Simiduia</taxon>
    </lineage>
</organism>
<gene>
    <name evidence="1" type="ORF">ACFOX3_05840</name>
</gene>
<dbReference type="Pfam" id="PF16234">
    <property type="entry name" value="DUF4892"/>
    <property type="match status" value="1"/>
</dbReference>
<comment type="caution">
    <text evidence="1">The sequence shown here is derived from an EMBL/GenBank/DDBJ whole genome shotgun (WGS) entry which is preliminary data.</text>
</comment>
<proteinExistence type="predicted"/>
<name>A0ABV8V2X3_9GAMM</name>
<dbReference type="RefSeq" id="WP_290263829.1">
    <property type="nucleotide sequence ID" value="NZ_JAUFQG010000006.1"/>
</dbReference>
<protein>
    <submittedName>
        <fullName evidence="1">DUF4892 domain-containing protein</fullName>
    </submittedName>
</protein>
<dbReference type="Proteomes" id="UP001595840">
    <property type="component" value="Unassembled WGS sequence"/>
</dbReference>
<evidence type="ECO:0000313" key="2">
    <source>
        <dbReference type="Proteomes" id="UP001595840"/>
    </source>
</evidence>
<dbReference type="InterPro" id="IPR032608">
    <property type="entry name" value="DUF4892"/>
</dbReference>
<accession>A0ABV8V2X3</accession>
<reference evidence="2" key="1">
    <citation type="journal article" date="2019" name="Int. J. Syst. Evol. Microbiol.">
        <title>The Global Catalogue of Microorganisms (GCM) 10K type strain sequencing project: providing services to taxonomists for standard genome sequencing and annotation.</title>
        <authorList>
            <consortium name="The Broad Institute Genomics Platform"/>
            <consortium name="The Broad Institute Genome Sequencing Center for Infectious Disease"/>
            <person name="Wu L."/>
            <person name="Ma J."/>
        </authorList>
    </citation>
    <scope>NUCLEOTIDE SEQUENCE [LARGE SCALE GENOMIC DNA]</scope>
    <source>
        <strain evidence="2">CECT 8570</strain>
    </source>
</reference>
<dbReference type="SUPFAM" id="SSF103088">
    <property type="entry name" value="OmpA-like"/>
    <property type="match status" value="1"/>
</dbReference>
<keyword evidence="2" id="KW-1185">Reference proteome</keyword>